<reference evidence="1" key="1">
    <citation type="submission" date="2020-08" db="EMBL/GenBank/DDBJ databases">
        <title>Multicomponent nature underlies the extraordinary mechanical properties of spider dragline silk.</title>
        <authorList>
            <person name="Kono N."/>
            <person name="Nakamura H."/>
            <person name="Mori M."/>
            <person name="Yoshida Y."/>
            <person name="Ohtoshi R."/>
            <person name="Malay A.D."/>
            <person name="Moran D.A.P."/>
            <person name="Tomita M."/>
            <person name="Numata K."/>
            <person name="Arakawa K."/>
        </authorList>
    </citation>
    <scope>NUCLEOTIDE SEQUENCE</scope>
</reference>
<comment type="caution">
    <text evidence="1">The sequence shown here is derived from an EMBL/GenBank/DDBJ whole genome shotgun (WGS) entry which is preliminary data.</text>
</comment>
<evidence type="ECO:0000313" key="1">
    <source>
        <dbReference type="EMBL" id="GFX89025.1"/>
    </source>
</evidence>
<sequence>MVTLLMGYVHELEAELESWFGRGNLVVKITDLGLVCHEFEPNNSEEPLCEIGLVHVKYVHVQMSSRWCGIIVRRWGGRCRLPARMSFSSLDHGSKLQGTVPI</sequence>
<proteinExistence type="predicted"/>
<dbReference type="EMBL" id="BMAU01021067">
    <property type="protein sequence ID" value="GFX89025.1"/>
    <property type="molecule type" value="Genomic_DNA"/>
</dbReference>
<organism evidence="1 2">
    <name type="scientific">Trichonephila clavipes</name>
    <name type="common">Golden silk orbweaver</name>
    <name type="synonym">Nephila clavipes</name>
    <dbReference type="NCBI Taxonomy" id="2585209"/>
    <lineage>
        <taxon>Eukaryota</taxon>
        <taxon>Metazoa</taxon>
        <taxon>Ecdysozoa</taxon>
        <taxon>Arthropoda</taxon>
        <taxon>Chelicerata</taxon>
        <taxon>Arachnida</taxon>
        <taxon>Araneae</taxon>
        <taxon>Araneomorphae</taxon>
        <taxon>Entelegynae</taxon>
        <taxon>Araneoidea</taxon>
        <taxon>Nephilidae</taxon>
        <taxon>Trichonephila</taxon>
    </lineage>
</organism>
<dbReference type="Proteomes" id="UP000887159">
    <property type="component" value="Unassembled WGS sequence"/>
</dbReference>
<gene>
    <name evidence="1" type="ORF">TNCV_2853251</name>
</gene>
<dbReference type="AlphaFoldDB" id="A0A8X6REN2"/>
<evidence type="ECO:0000313" key="2">
    <source>
        <dbReference type="Proteomes" id="UP000887159"/>
    </source>
</evidence>
<accession>A0A8X6REN2</accession>
<keyword evidence="2" id="KW-1185">Reference proteome</keyword>
<protein>
    <submittedName>
        <fullName evidence="1">Uncharacterized protein</fullName>
    </submittedName>
</protein>
<name>A0A8X6REN2_TRICX</name>